<comment type="caution">
    <text evidence="2">The sequence shown here is derived from an EMBL/GenBank/DDBJ whole genome shotgun (WGS) entry which is preliminary data.</text>
</comment>
<dbReference type="AlphaFoldDB" id="A0A9P6HA52"/>
<gene>
    <name evidence="2" type="ORF">BJ322DRAFT_1023120</name>
</gene>
<reference evidence="2" key="1">
    <citation type="journal article" date="2020" name="Nat. Commun.">
        <title>Large-scale genome sequencing of mycorrhizal fungi provides insights into the early evolution of symbiotic traits.</title>
        <authorList>
            <person name="Miyauchi S."/>
            <person name="Kiss E."/>
            <person name="Kuo A."/>
            <person name="Drula E."/>
            <person name="Kohler A."/>
            <person name="Sanchez-Garcia M."/>
            <person name="Morin E."/>
            <person name="Andreopoulos B."/>
            <person name="Barry K.W."/>
            <person name="Bonito G."/>
            <person name="Buee M."/>
            <person name="Carver A."/>
            <person name="Chen C."/>
            <person name="Cichocki N."/>
            <person name="Clum A."/>
            <person name="Culley D."/>
            <person name="Crous P.W."/>
            <person name="Fauchery L."/>
            <person name="Girlanda M."/>
            <person name="Hayes R.D."/>
            <person name="Keri Z."/>
            <person name="LaButti K."/>
            <person name="Lipzen A."/>
            <person name="Lombard V."/>
            <person name="Magnuson J."/>
            <person name="Maillard F."/>
            <person name="Murat C."/>
            <person name="Nolan M."/>
            <person name="Ohm R.A."/>
            <person name="Pangilinan J."/>
            <person name="Pereira M.F."/>
            <person name="Perotto S."/>
            <person name="Peter M."/>
            <person name="Pfister S."/>
            <person name="Riley R."/>
            <person name="Sitrit Y."/>
            <person name="Stielow J.B."/>
            <person name="Szollosi G."/>
            <person name="Zifcakova L."/>
            <person name="Stursova M."/>
            <person name="Spatafora J.W."/>
            <person name="Tedersoo L."/>
            <person name="Vaario L.M."/>
            <person name="Yamada A."/>
            <person name="Yan M."/>
            <person name="Wang P."/>
            <person name="Xu J."/>
            <person name="Bruns T."/>
            <person name="Baldrian P."/>
            <person name="Vilgalys R."/>
            <person name="Dunand C."/>
            <person name="Henrissat B."/>
            <person name="Grigoriev I.V."/>
            <person name="Hibbett D."/>
            <person name="Nagy L.G."/>
            <person name="Martin F.M."/>
        </authorList>
    </citation>
    <scope>NUCLEOTIDE SEQUENCE</scope>
    <source>
        <strain evidence="2">UH-Tt-Lm1</strain>
    </source>
</reference>
<organism evidence="2 3">
    <name type="scientific">Thelephora terrestris</name>
    <dbReference type="NCBI Taxonomy" id="56493"/>
    <lineage>
        <taxon>Eukaryota</taxon>
        <taxon>Fungi</taxon>
        <taxon>Dikarya</taxon>
        <taxon>Basidiomycota</taxon>
        <taxon>Agaricomycotina</taxon>
        <taxon>Agaricomycetes</taxon>
        <taxon>Thelephorales</taxon>
        <taxon>Thelephoraceae</taxon>
        <taxon>Thelephora</taxon>
    </lineage>
</organism>
<evidence type="ECO:0000313" key="3">
    <source>
        <dbReference type="Proteomes" id="UP000736335"/>
    </source>
</evidence>
<accession>A0A9P6HA52</accession>
<evidence type="ECO:0000256" key="1">
    <source>
        <dbReference type="SAM" id="MobiDB-lite"/>
    </source>
</evidence>
<name>A0A9P6HA52_9AGAM</name>
<dbReference type="OrthoDB" id="2131701at2759"/>
<proteinExistence type="predicted"/>
<dbReference type="SUPFAM" id="SSF50370">
    <property type="entry name" value="Ricin B-like lectins"/>
    <property type="match status" value="1"/>
</dbReference>
<evidence type="ECO:0000313" key="2">
    <source>
        <dbReference type="EMBL" id="KAF9781763.1"/>
    </source>
</evidence>
<dbReference type="EMBL" id="WIUZ02000013">
    <property type="protein sequence ID" value="KAF9781763.1"/>
    <property type="molecule type" value="Genomic_DNA"/>
</dbReference>
<reference evidence="2" key="2">
    <citation type="submission" date="2020-11" db="EMBL/GenBank/DDBJ databases">
        <authorList>
            <consortium name="DOE Joint Genome Institute"/>
            <person name="Kuo A."/>
            <person name="Miyauchi S."/>
            <person name="Kiss E."/>
            <person name="Drula E."/>
            <person name="Kohler A."/>
            <person name="Sanchez-Garcia M."/>
            <person name="Andreopoulos B."/>
            <person name="Barry K.W."/>
            <person name="Bonito G."/>
            <person name="Buee M."/>
            <person name="Carver A."/>
            <person name="Chen C."/>
            <person name="Cichocki N."/>
            <person name="Clum A."/>
            <person name="Culley D."/>
            <person name="Crous P.W."/>
            <person name="Fauchery L."/>
            <person name="Girlanda M."/>
            <person name="Hayes R."/>
            <person name="Keri Z."/>
            <person name="Labutti K."/>
            <person name="Lipzen A."/>
            <person name="Lombard V."/>
            <person name="Magnuson J."/>
            <person name="Maillard F."/>
            <person name="Morin E."/>
            <person name="Murat C."/>
            <person name="Nolan M."/>
            <person name="Ohm R."/>
            <person name="Pangilinan J."/>
            <person name="Pereira M."/>
            <person name="Perotto S."/>
            <person name="Peter M."/>
            <person name="Riley R."/>
            <person name="Sitrit Y."/>
            <person name="Stielow B."/>
            <person name="Szollosi G."/>
            <person name="Zifcakova L."/>
            <person name="Stursova M."/>
            <person name="Spatafora J.W."/>
            <person name="Tedersoo L."/>
            <person name="Vaario L.-M."/>
            <person name="Yamada A."/>
            <person name="Yan M."/>
            <person name="Wang P."/>
            <person name="Xu J."/>
            <person name="Bruns T."/>
            <person name="Baldrian P."/>
            <person name="Vilgalys R."/>
            <person name="Henrissat B."/>
            <person name="Grigoriev I.V."/>
            <person name="Hibbett D."/>
            <person name="Nagy L.G."/>
            <person name="Martin F.M."/>
        </authorList>
    </citation>
    <scope>NUCLEOTIDE SEQUENCE</scope>
    <source>
        <strain evidence="2">UH-Tt-Lm1</strain>
    </source>
</reference>
<keyword evidence="3" id="KW-1185">Reference proteome</keyword>
<sequence length="233" mass="26660">MDSTPPASIFEDGKLKSGIYKIQSLYYPKFYLDIHEYTRETCCHPVENLEEGRGLWEIKPLGAGYSIRRIEPGKPEQFFAPTEGTTKGTSFFVGPYPVAWRIEVVNDAKHRGFEYIRSEPEIIRIFWGNTDLTWAVESETKDNRAKVYSWPHNNGNWGMWKFIPVEVYGGPEGPSQGPLPPYDGNARRQSSTRDQHVELEHGEFGTIVNQVTVVTTVTESTITTHKRHRIQDP</sequence>
<dbReference type="Proteomes" id="UP000736335">
    <property type="component" value="Unassembled WGS sequence"/>
</dbReference>
<dbReference type="InterPro" id="IPR035992">
    <property type="entry name" value="Ricin_B-like_lectins"/>
</dbReference>
<feature type="region of interest" description="Disordered" evidence="1">
    <location>
        <begin position="171"/>
        <end position="194"/>
    </location>
</feature>
<dbReference type="Gene3D" id="2.80.10.50">
    <property type="match status" value="1"/>
</dbReference>
<protein>
    <submittedName>
        <fullName evidence="2">Uncharacterized protein</fullName>
    </submittedName>
</protein>